<proteinExistence type="predicted"/>
<dbReference type="InterPro" id="IPR036249">
    <property type="entry name" value="Thioredoxin-like_sf"/>
</dbReference>
<protein>
    <submittedName>
        <fullName evidence="1">Disulfide bond formation protein DsbA</fullName>
    </submittedName>
</protein>
<dbReference type="InterPro" id="IPR053977">
    <property type="entry name" value="Rv2466c-like"/>
</dbReference>
<gene>
    <name evidence="1" type="ORF">KYY02_25100</name>
</gene>
<dbReference type="SUPFAM" id="SSF52833">
    <property type="entry name" value="Thioredoxin-like"/>
    <property type="match status" value="1"/>
</dbReference>
<dbReference type="EMBL" id="JAHWZY010000031">
    <property type="protein sequence ID" value="MEZ3181831.1"/>
    <property type="molecule type" value="Genomic_DNA"/>
</dbReference>
<organism evidence="1 2">
    <name type="scientific">Streptomyces pimonensis</name>
    <dbReference type="NCBI Taxonomy" id="2860288"/>
    <lineage>
        <taxon>Bacteria</taxon>
        <taxon>Bacillati</taxon>
        <taxon>Actinomycetota</taxon>
        <taxon>Actinomycetes</taxon>
        <taxon>Kitasatosporales</taxon>
        <taxon>Streptomycetaceae</taxon>
        <taxon>Streptomyces</taxon>
    </lineage>
</organism>
<keyword evidence="2" id="KW-1185">Reference proteome</keyword>
<dbReference type="Proteomes" id="UP001567537">
    <property type="component" value="Unassembled WGS sequence"/>
</dbReference>
<dbReference type="Pfam" id="PF22234">
    <property type="entry name" value="Rv2466c-like"/>
    <property type="match status" value="1"/>
</dbReference>
<reference evidence="1 2" key="1">
    <citation type="journal article" date="2021" name="Res Sq">
        <title>Streptomyces Pimoensis sp. nov., Isolated From the Taklimakan Desert in Xinjiang, China.</title>
        <authorList>
            <person name="Zhang P."/>
            <person name="Luo X."/>
            <person name="Luo X."/>
            <person name="Liu Z."/>
            <person name="Xia Z."/>
            <person name="Wan C."/>
            <person name="zhang L."/>
        </authorList>
    </citation>
    <scope>NUCLEOTIDE SEQUENCE [LARGE SCALE GENOMIC DNA]</scope>
    <source>
        <strain evidence="1 2">TRM75549</strain>
    </source>
</reference>
<sequence length="212" mass="23126">MPAAVPAPTPVDFWFDPVCPWAWMASRWLLEVAGHRPLDIRWHVMSLAVLNEGREDLPERYRRLLTEGWGPVRVVTAAAQKYGADVTGRLYTALGTRIHNQGLGPSREAMAGALAEADLAPGLIEYAGQDTYDRELRASHQEGIDRVGQEVGTPVIALPGPDGTRTAFFGPVVTPAPRGRAALDLWDGLLLLASSPGFHELKRSRTQGPVFD</sequence>
<dbReference type="Gene3D" id="3.40.30.10">
    <property type="entry name" value="Glutaredoxin"/>
    <property type="match status" value="1"/>
</dbReference>
<dbReference type="RefSeq" id="WP_371241822.1">
    <property type="nucleotide sequence ID" value="NZ_JAHWZY010000031.1"/>
</dbReference>
<evidence type="ECO:0000313" key="1">
    <source>
        <dbReference type="EMBL" id="MEZ3181831.1"/>
    </source>
</evidence>
<accession>A0ABV4J4I5</accession>
<name>A0ABV4J4I5_9ACTN</name>
<evidence type="ECO:0000313" key="2">
    <source>
        <dbReference type="Proteomes" id="UP001567537"/>
    </source>
</evidence>
<comment type="caution">
    <text evidence="1">The sequence shown here is derived from an EMBL/GenBank/DDBJ whole genome shotgun (WGS) entry which is preliminary data.</text>
</comment>